<reference evidence="3 4" key="1">
    <citation type="submission" date="2018-04" db="EMBL/GenBank/DDBJ databases">
        <authorList>
            <person name="Li J."/>
        </authorList>
    </citation>
    <scope>NUCLEOTIDE SEQUENCE [LARGE SCALE GENOMIC DNA]</scope>
    <source>
        <strain evidence="4">30A</strain>
    </source>
</reference>
<dbReference type="InterPro" id="IPR025159">
    <property type="entry name" value="AbiEi_N"/>
</dbReference>
<dbReference type="OrthoDB" id="5517693at2"/>
<sequence length="350" mass="38245">MQSLPTTPHGLIRFDDVRTIGREAELARALAAGEVTRIRRGVYARVAGEAAAGSAGERDAQRYLTAVLAAGETMRHPVFTGFSALALAGIPIFGRWPADISVMSTDAHGHRRAGVISVAGSYAPTRATEGGHLVTSLEFSLIQLCRQATLAAALTATDAALRVRRFRPGRPRTTIAAIRAEHQRLLPYRGSRRTEAVLARATDSSDTPLETVGRLVMEELGFEEPELQHELWLPELAKRAFLDFYWPSVDAGGEADGQGKYLGSARASATAAAVVIAEKERENAVRRQVRAFDRWDWSETLRRTPLERRLVAMGVPQTRRRSTLVGSPEEPASITPISRRRPGASRPERA</sequence>
<dbReference type="AlphaFoldDB" id="A0A2S0WTA7"/>
<accession>A0A2S0WTA7</accession>
<dbReference type="Pfam" id="PF13338">
    <property type="entry name" value="AbiEi_4"/>
    <property type="match status" value="1"/>
</dbReference>
<evidence type="ECO:0000259" key="2">
    <source>
        <dbReference type="Pfam" id="PF13338"/>
    </source>
</evidence>
<dbReference type="KEGG" id="agm:DCE93_01625"/>
<organism evidence="3 4">
    <name type="scientific">Agromyces badenianii</name>
    <dbReference type="NCBI Taxonomy" id="2080742"/>
    <lineage>
        <taxon>Bacteria</taxon>
        <taxon>Bacillati</taxon>
        <taxon>Actinomycetota</taxon>
        <taxon>Actinomycetes</taxon>
        <taxon>Micrococcales</taxon>
        <taxon>Microbacteriaceae</taxon>
        <taxon>Agromyces</taxon>
    </lineage>
</organism>
<protein>
    <recommendedName>
        <fullName evidence="2">AbiEi antitoxin N-terminal domain-containing protein</fullName>
    </recommendedName>
</protein>
<gene>
    <name evidence="3" type="ORF">DCE93_01625</name>
</gene>
<feature type="region of interest" description="Disordered" evidence="1">
    <location>
        <begin position="316"/>
        <end position="350"/>
    </location>
</feature>
<dbReference type="EMBL" id="CP028913">
    <property type="protein sequence ID" value="AWB94531.1"/>
    <property type="molecule type" value="Genomic_DNA"/>
</dbReference>
<keyword evidence="4" id="KW-1185">Reference proteome</keyword>
<evidence type="ECO:0000313" key="4">
    <source>
        <dbReference type="Proteomes" id="UP000244729"/>
    </source>
</evidence>
<evidence type="ECO:0000313" key="3">
    <source>
        <dbReference type="EMBL" id="AWB94531.1"/>
    </source>
</evidence>
<dbReference type="RefSeq" id="WP_108594355.1">
    <property type="nucleotide sequence ID" value="NZ_CP028913.1"/>
</dbReference>
<proteinExistence type="predicted"/>
<dbReference type="Proteomes" id="UP000244729">
    <property type="component" value="Chromosome"/>
</dbReference>
<name>A0A2S0WTA7_9MICO</name>
<feature type="domain" description="AbiEi antitoxin N-terminal" evidence="2">
    <location>
        <begin position="9"/>
        <end position="45"/>
    </location>
</feature>
<evidence type="ECO:0000256" key="1">
    <source>
        <dbReference type="SAM" id="MobiDB-lite"/>
    </source>
</evidence>